<dbReference type="PROSITE" id="PS00718">
    <property type="entry name" value="SIGMA54_2"/>
    <property type="match status" value="1"/>
</dbReference>
<dbReference type="Proteomes" id="UP000704176">
    <property type="component" value="Unassembled WGS sequence"/>
</dbReference>
<evidence type="ECO:0000256" key="6">
    <source>
        <dbReference type="ARBA" id="ARBA00023082"/>
    </source>
</evidence>
<dbReference type="PROSITE" id="PS50044">
    <property type="entry name" value="SIGMA54_3"/>
    <property type="match status" value="1"/>
</dbReference>
<dbReference type="RefSeq" id="WP_224313435.1">
    <property type="nucleotide sequence ID" value="NZ_JAIRBM010000008.1"/>
</dbReference>
<evidence type="ECO:0000256" key="9">
    <source>
        <dbReference type="PIRNR" id="PIRNR000774"/>
    </source>
</evidence>
<keyword evidence="3 9" id="KW-0808">Transferase</keyword>
<evidence type="ECO:0000313" key="12">
    <source>
        <dbReference type="EMBL" id="MBZ6077125.1"/>
    </source>
</evidence>
<keyword evidence="4 9" id="KW-0548">Nucleotidyltransferase</keyword>
<sequence>MTSMQRLELRQGQTLTLTPQLLQSIKLLQLSHLELCAFVEAELERNPLLQQAEADSDELKSATTASGKAQAGSAAVMGRLFPAPPSRRREIAMAKGSGLSGGSLAADATDDVEATLVQGVSLAEHLEAQLDLATADPALRAIGHDIIRSLDDAGYLTEELDDVAQRLRCTIQEVEAALALVQNLDPAGIGARNLAECLSLQLNERGRLDEPMRILLSRLDLVAKRDFSALERLCAVDGDRIQAMVAEIRRLDPKPGLAFSAAAVDLLVPDVLVRPDSAGGFLVELNPETLPRILLDKSYYARVASATRSEADKSFLSDCLQTAHWLTRSLDQRATTILKVATAIVRHQEEFFRHGVSRLRPLTLHTVAEETGLHESTISRVTANKAFGTIRGTFSMKFCFGSGLAGEDGGEHSARSVQHRIRELIASEEPAQVLSDDAIAQKLKVDGIRIARRTVAKYREALRIPSSAERRAKGRHRRPF</sequence>
<evidence type="ECO:0000256" key="2">
    <source>
        <dbReference type="ARBA" id="ARBA00022478"/>
    </source>
</evidence>
<proteinExistence type="inferred from homology"/>
<dbReference type="Pfam" id="PF04963">
    <property type="entry name" value="Sigma54_CBD"/>
    <property type="match status" value="1"/>
</dbReference>
<evidence type="ECO:0000256" key="1">
    <source>
        <dbReference type="ARBA" id="ARBA00008798"/>
    </source>
</evidence>
<evidence type="ECO:0000256" key="8">
    <source>
        <dbReference type="ARBA" id="ARBA00023163"/>
    </source>
</evidence>
<reference evidence="12 13" key="1">
    <citation type="submission" date="2021-09" db="EMBL/GenBank/DDBJ databases">
        <title>The complete genome sequence of a new microorganism.</title>
        <authorList>
            <person name="Zi Z."/>
        </authorList>
    </citation>
    <scope>NUCLEOTIDE SEQUENCE [LARGE SCALE GENOMIC DNA]</scope>
    <source>
        <strain evidence="12 13">WGZ8</strain>
    </source>
</reference>
<organism evidence="12 13">
    <name type="scientific">Microvirga puerhi</name>
    <dbReference type="NCBI Taxonomy" id="2876078"/>
    <lineage>
        <taxon>Bacteria</taxon>
        <taxon>Pseudomonadati</taxon>
        <taxon>Pseudomonadota</taxon>
        <taxon>Alphaproteobacteria</taxon>
        <taxon>Hyphomicrobiales</taxon>
        <taxon>Methylobacteriaceae</taxon>
        <taxon>Microvirga</taxon>
    </lineage>
</organism>
<evidence type="ECO:0000256" key="3">
    <source>
        <dbReference type="ARBA" id="ARBA00022679"/>
    </source>
</evidence>
<evidence type="ECO:0000313" key="13">
    <source>
        <dbReference type="Proteomes" id="UP000704176"/>
    </source>
</evidence>
<dbReference type="InterPro" id="IPR007046">
    <property type="entry name" value="RNA_pol_sigma_54_core-bd"/>
</dbReference>
<dbReference type="Gene3D" id="1.10.10.1330">
    <property type="entry name" value="RNA polymerase sigma-54 factor, core-binding domain"/>
    <property type="match status" value="1"/>
</dbReference>
<dbReference type="InterPro" id="IPR038709">
    <property type="entry name" value="RpoN_core-bd_sf"/>
</dbReference>
<comment type="caution">
    <text evidence="12">The sequence shown here is derived from an EMBL/GenBank/DDBJ whole genome shotgun (WGS) entry which is preliminary data.</text>
</comment>
<dbReference type="Pfam" id="PF00309">
    <property type="entry name" value="Sigma54_AID"/>
    <property type="match status" value="1"/>
</dbReference>
<keyword evidence="13" id="KW-1185">Reference proteome</keyword>
<dbReference type="InterPro" id="IPR007634">
    <property type="entry name" value="RNA_pol_sigma_54_DNA-bd"/>
</dbReference>
<keyword evidence="5 9" id="KW-0805">Transcription regulation</keyword>
<name>A0ABS7VPS7_9HYPH</name>
<keyword evidence="7 9" id="KW-0238">DNA-binding</keyword>
<dbReference type="PANTHER" id="PTHR32248:SF4">
    <property type="entry name" value="RNA POLYMERASE SIGMA-54 FACTOR"/>
    <property type="match status" value="1"/>
</dbReference>
<keyword evidence="8 9" id="KW-0804">Transcription</keyword>
<comment type="similarity">
    <text evidence="1 9">Belongs to the sigma-54 factor family.</text>
</comment>
<keyword evidence="6 9" id="KW-0731">Sigma factor</keyword>
<gene>
    <name evidence="12" type="primary">rpoN</name>
    <name evidence="12" type="ORF">K9B37_12645</name>
</gene>
<keyword evidence="2 9" id="KW-0240">DNA-directed RNA polymerase</keyword>
<dbReference type="Gene3D" id="1.10.10.60">
    <property type="entry name" value="Homeodomain-like"/>
    <property type="match status" value="1"/>
</dbReference>
<dbReference type="NCBIfam" id="NF004596">
    <property type="entry name" value="PRK05932.1-3"/>
    <property type="match status" value="1"/>
</dbReference>
<comment type="function">
    <text evidence="9">Sigma factors are initiation factors that promote the attachment of RNA polymerase to specific initiation sites and are then released.</text>
</comment>
<feature type="domain" description="RNA polymerase sigma factor 54 core-binding" evidence="11">
    <location>
        <begin position="112"/>
        <end position="299"/>
    </location>
</feature>
<evidence type="ECO:0000256" key="5">
    <source>
        <dbReference type="ARBA" id="ARBA00023015"/>
    </source>
</evidence>
<evidence type="ECO:0000259" key="10">
    <source>
        <dbReference type="Pfam" id="PF04552"/>
    </source>
</evidence>
<evidence type="ECO:0000256" key="7">
    <source>
        <dbReference type="ARBA" id="ARBA00023125"/>
    </source>
</evidence>
<dbReference type="EMBL" id="JAIRBM010000008">
    <property type="protein sequence ID" value="MBZ6077125.1"/>
    <property type="molecule type" value="Genomic_DNA"/>
</dbReference>
<protein>
    <recommendedName>
        <fullName evidence="9">RNA polymerase sigma-54 factor</fullName>
    </recommendedName>
</protein>
<feature type="domain" description="RNA polymerase sigma factor 54 DNA-binding" evidence="10">
    <location>
        <begin position="314"/>
        <end position="471"/>
    </location>
</feature>
<evidence type="ECO:0000259" key="11">
    <source>
        <dbReference type="Pfam" id="PF04963"/>
    </source>
</evidence>
<dbReference type="Pfam" id="PF04552">
    <property type="entry name" value="Sigma54_DBD"/>
    <property type="match status" value="1"/>
</dbReference>
<dbReference type="PRINTS" id="PR00045">
    <property type="entry name" value="SIGMA54FCT"/>
</dbReference>
<dbReference type="PANTHER" id="PTHR32248">
    <property type="entry name" value="RNA POLYMERASE SIGMA-54 FACTOR"/>
    <property type="match status" value="1"/>
</dbReference>
<dbReference type="InterPro" id="IPR000394">
    <property type="entry name" value="RNA_pol_sigma_54"/>
</dbReference>
<accession>A0ABS7VPS7</accession>
<dbReference type="NCBIfam" id="TIGR02395">
    <property type="entry name" value="rpoN_sigma"/>
    <property type="match status" value="1"/>
</dbReference>
<dbReference type="PROSITE" id="PS00717">
    <property type="entry name" value="SIGMA54_1"/>
    <property type="match status" value="1"/>
</dbReference>
<dbReference type="PIRSF" id="PIRSF000774">
    <property type="entry name" value="RpoN"/>
    <property type="match status" value="1"/>
</dbReference>
<dbReference type="NCBIfam" id="NF009118">
    <property type="entry name" value="PRK12469.1"/>
    <property type="match status" value="1"/>
</dbReference>
<evidence type="ECO:0000256" key="4">
    <source>
        <dbReference type="ARBA" id="ARBA00022695"/>
    </source>
</evidence>